<protein>
    <submittedName>
        <fullName evidence="1">DUF523 domain-containing protein</fullName>
    </submittedName>
</protein>
<reference evidence="1" key="1">
    <citation type="journal article" date="2021" name="PeerJ">
        <title>Extensive microbial diversity within the chicken gut microbiome revealed by metagenomics and culture.</title>
        <authorList>
            <person name="Gilroy R."/>
            <person name="Ravi A."/>
            <person name="Getino M."/>
            <person name="Pursley I."/>
            <person name="Horton D.L."/>
            <person name="Alikhan N.F."/>
            <person name="Baker D."/>
            <person name="Gharbi K."/>
            <person name="Hall N."/>
            <person name="Watson M."/>
            <person name="Adriaenssens E.M."/>
            <person name="Foster-Nyarko E."/>
            <person name="Jarju S."/>
            <person name="Secka A."/>
            <person name="Antonio M."/>
            <person name="Oren A."/>
            <person name="Chaudhuri R.R."/>
            <person name="La Ragione R."/>
            <person name="Hildebrand F."/>
            <person name="Pallen M.J."/>
        </authorList>
    </citation>
    <scope>NUCLEOTIDE SEQUENCE</scope>
    <source>
        <strain evidence="1">CHK180-15479</strain>
    </source>
</reference>
<dbReference type="PANTHER" id="PTHR30087:SF1">
    <property type="entry name" value="HYPOTHETICAL CYTOSOLIC PROTEIN"/>
    <property type="match status" value="1"/>
</dbReference>
<dbReference type="Pfam" id="PF04463">
    <property type="entry name" value="2-thiour_desulf"/>
    <property type="match status" value="1"/>
</dbReference>
<reference evidence="1" key="2">
    <citation type="submission" date="2021-04" db="EMBL/GenBank/DDBJ databases">
        <authorList>
            <person name="Gilroy R."/>
        </authorList>
    </citation>
    <scope>NUCLEOTIDE SEQUENCE</scope>
    <source>
        <strain evidence="1">CHK180-15479</strain>
    </source>
</reference>
<evidence type="ECO:0000313" key="2">
    <source>
        <dbReference type="Proteomes" id="UP000823910"/>
    </source>
</evidence>
<dbReference type="AlphaFoldDB" id="A0A9D2N0M2"/>
<proteinExistence type="predicted"/>
<dbReference type="Proteomes" id="UP000823910">
    <property type="component" value="Unassembled WGS sequence"/>
</dbReference>
<dbReference type="EMBL" id="DWWT01000017">
    <property type="protein sequence ID" value="HJC05411.1"/>
    <property type="molecule type" value="Genomic_DNA"/>
</dbReference>
<gene>
    <name evidence="1" type="ORF">H9704_04560</name>
</gene>
<sequence>MNILVSACLLGTPCRYNGKGVLAPEVRALMEEHHLIPVCPEILGGLATPRTPAERKGDRVVTKDGADVTKAYERGAKEVLRLARLFGCQAAVLKERSPSCGAGTIYDGTFTGTLTEGNGVCAQMLLDAGIRVLGEGMVSISRGLAEEKVT</sequence>
<dbReference type="PANTHER" id="PTHR30087">
    <property type="entry name" value="INNER MEMBRANE PROTEIN"/>
    <property type="match status" value="1"/>
</dbReference>
<accession>A0A9D2N0M2</accession>
<comment type="caution">
    <text evidence="1">The sequence shown here is derived from an EMBL/GenBank/DDBJ whole genome shotgun (WGS) entry which is preliminary data.</text>
</comment>
<dbReference type="InterPro" id="IPR007553">
    <property type="entry name" value="2-thiour_desulf"/>
</dbReference>
<evidence type="ECO:0000313" key="1">
    <source>
        <dbReference type="EMBL" id="HJC05411.1"/>
    </source>
</evidence>
<organism evidence="1 2">
    <name type="scientific">Candidatus Enterocloster excrementipullorum</name>
    <dbReference type="NCBI Taxonomy" id="2838559"/>
    <lineage>
        <taxon>Bacteria</taxon>
        <taxon>Bacillati</taxon>
        <taxon>Bacillota</taxon>
        <taxon>Clostridia</taxon>
        <taxon>Lachnospirales</taxon>
        <taxon>Lachnospiraceae</taxon>
        <taxon>Enterocloster</taxon>
    </lineage>
</organism>
<name>A0A9D2N0M2_9FIRM</name>